<dbReference type="AlphaFoldDB" id="A0AAU9D3F6"/>
<name>A0AAU9D3F6_9GAMM</name>
<gene>
    <name evidence="3" type="ORF">MIN45_P1887</name>
</gene>
<organism evidence="3 4">
    <name type="scientific">Methylomarinovum tepidoasis</name>
    <dbReference type="NCBI Taxonomy" id="2840183"/>
    <lineage>
        <taxon>Bacteria</taxon>
        <taxon>Pseudomonadati</taxon>
        <taxon>Pseudomonadota</taxon>
        <taxon>Gammaproteobacteria</taxon>
        <taxon>Methylococcales</taxon>
        <taxon>Methylothermaceae</taxon>
        <taxon>Methylomarinovum</taxon>
    </lineage>
</organism>
<reference evidence="4" key="1">
    <citation type="journal article" date="2024" name="Int. J. Syst. Evol. Microbiol.">
        <title>Methylomarinovum tepidoasis sp. nov., a moderately thermophilic methanotroph of the family Methylothermaceae isolated from a deep-sea hydrothermal field.</title>
        <authorList>
            <person name="Hirayama H."/>
            <person name="Takaki Y."/>
            <person name="Abe M."/>
            <person name="Miyazaki M."/>
            <person name="Uematsu K."/>
            <person name="Matsui Y."/>
            <person name="Takai K."/>
        </authorList>
    </citation>
    <scope>NUCLEOTIDE SEQUENCE [LARGE SCALE GENOMIC DNA]</scope>
    <source>
        <strain evidence="4">IN45</strain>
    </source>
</reference>
<accession>A0AAU9D3F6</accession>
<feature type="domain" description="Zona occludens toxin N-terminal" evidence="2">
    <location>
        <begin position="1"/>
        <end position="189"/>
    </location>
</feature>
<evidence type="ECO:0000259" key="2">
    <source>
        <dbReference type="Pfam" id="PF05707"/>
    </source>
</evidence>
<evidence type="ECO:0000313" key="4">
    <source>
        <dbReference type="Proteomes" id="UP001321450"/>
    </source>
</evidence>
<dbReference type="Proteomes" id="UP001321450">
    <property type="component" value="Chromosome"/>
</dbReference>
<keyword evidence="1" id="KW-0812">Transmembrane</keyword>
<sequence length="347" mass="38353">MITLILGAPGAGKSYEAVRYHVIPALESGRQVITNLPLNVEAIERLIPDCRDLIDLRLSGQGARPVFADVRDYETDWTHPEHGFGPLYIIDECHMPLPRGRTDRAVEEWYAMHRHRGVDVVLITQSYGKVSRAIVDLVQTVYRLRKATALGSTKRYIRKTLDGVRGAELAAAVRTYDPKYFDLYKSHTLGGVEVDTPPPRNWFRHWTFIGFCVCMVVGIGLAVRALAVSRSTAAAPAQPVPQSPPVPAVAEMQTQIGVAASSTRTLPGPFSGLELVISGYLSDWRGRQWYIVGIAQQGQIVRYVNSNDLVKAGYEIESMSSCAARLTYDGHQAWMRCALPVADAGMM</sequence>
<dbReference type="KEGG" id="meiy:MIN45_P1887"/>
<dbReference type="SUPFAM" id="SSF52540">
    <property type="entry name" value="P-loop containing nucleoside triphosphate hydrolases"/>
    <property type="match status" value="1"/>
</dbReference>
<keyword evidence="1" id="KW-0472">Membrane</keyword>
<evidence type="ECO:0000313" key="3">
    <source>
        <dbReference type="EMBL" id="BCX89514.1"/>
    </source>
</evidence>
<protein>
    <submittedName>
        <fullName evidence="3">Zona occludens toxin</fullName>
    </submittedName>
</protein>
<proteinExistence type="predicted"/>
<keyword evidence="4" id="KW-1185">Reference proteome</keyword>
<dbReference type="InterPro" id="IPR027417">
    <property type="entry name" value="P-loop_NTPase"/>
</dbReference>
<dbReference type="InterPro" id="IPR008900">
    <property type="entry name" value="Zot_N"/>
</dbReference>
<evidence type="ECO:0000256" key="1">
    <source>
        <dbReference type="SAM" id="Phobius"/>
    </source>
</evidence>
<dbReference type="Pfam" id="PF05707">
    <property type="entry name" value="Zot"/>
    <property type="match status" value="1"/>
</dbReference>
<dbReference type="Gene3D" id="3.40.50.300">
    <property type="entry name" value="P-loop containing nucleotide triphosphate hydrolases"/>
    <property type="match status" value="1"/>
</dbReference>
<dbReference type="RefSeq" id="WP_286291867.1">
    <property type="nucleotide sequence ID" value="NZ_AP024718.1"/>
</dbReference>
<dbReference type="EMBL" id="AP024718">
    <property type="protein sequence ID" value="BCX89514.1"/>
    <property type="molecule type" value="Genomic_DNA"/>
</dbReference>
<keyword evidence="1" id="KW-1133">Transmembrane helix</keyword>
<feature type="transmembrane region" description="Helical" evidence="1">
    <location>
        <begin position="206"/>
        <end position="227"/>
    </location>
</feature>